<sequence length="89" mass="10492">VTYDVTHTCNLDCGLFILYYIYKTSHKFHNQVTNNKSLAVYEILHSTFDYVDKANWDYARINWLSMTKRLDQTGTKQSYTFHGSVDQNV</sequence>
<dbReference type="EMBL" id="CAJNOK010032001">
    <property type="protein sequence ID" value="CAF1479037.1"/>
    <property type="molecule type" value="Genomic_DNA"/>
</dbReference>
<reference evidence="1" key="1">
    <citation type="submission" date="2021-02" db="EMBL/GenBank/DDBJ databases">
        <authorList>
            <person name="Nowell W R."/>
        </authorList>
    </citation>
    <scope>NUCLEOTIDE SEQUENCE</scope>
</reference>
<dbReference type="AlphaFoldDB" id="A0A8S2FK96"/>
<organism evidence="1 3">
    <name type="scientific">Didymodactylos carnosus</name>
    <dbReference type="NCBI Taxonomy" id="1234261"/>
    <lineage>
        <taxon>Eukaryota</taxon>
        <taxon>Metazoa</taxon>
        <taxon>Spiralia</taxon>
        <taxon>Gnathifera</taxon>
        <taxon>Rotifera</taxon>
        <taxon>Eurotatoria</taxon>
        <taxon>Bdelloidea</taxon>
        <taxon>Philodinida</taxon>
        <taxon>Philodinidae</taxon>
        <taxon>Didymodactylos</taxon>
    </lineage>
</organism>
<dbReference type="Proteomes" id="UP000682733">
    <property type="component" value="Unassembled WGS sequence"/>
</dbReference>
<comment type="caution">
    <text evidence="1">The sequence shown here is derived from an EMBL/GenBank/DDBJ whole genome shotgun (WGS) entry which is preliminary data.</text>
</comment>
<evidence type="ECO:0000313" key="3">
    <source>
        <dbReference type="Proteomes" id="UP000677228"/>
    </source>
</evidence>
<dbReference type="Proteomes" id="UP000677228">
    <property type="component" value="Unassembled WGS sequence"/>
</dbReference>
<accession>A0A8S2FK96</accession>
<proteinExistence type="predicted"/>
<feature type="non-terminal residue" evidence="1">
    <location>
        <position position="1"/>
    </location>
</feature>
<gene>
    <name evidence="1" type="ORF">OVA965_LOCUS35983</name>
    <name evidence="2" type="ORF">TMI583_LOCUS36969</name>
</gene>
<evidence type="ECO:0000313" key="2">
    <source>
        <dbReference type="EMBL" id="CAF4269715.1"/>
    </source>
</evidence>
<evidence type="ECO:0000313" key="1">
    <source>
        <dbReference type="EMBL" id="CAF1479037.1"/>
    </source>
</evidence>
<protein>
    <submittedName>
        <fullName evidence="1">Uncharacterized protein</fullName>
    </submittedName>
</protein>
<dbReference type="EMBL" id="CAJOBA010053912">
    <property type="protein sequence ID" value="CAF4269715.1"/>
    <property type="molecule type" value="Genomic_DNA"/>
</dbReference>
<name>A0A8S2FK96_9BILA</name>